<evidence type="ECO:0000259" key="7">
    <source>
        <dbReference type="PROSITE" id="PS50850"/>
    </source>
</evidence>
<feature type="transmembrane region" description="Helical" evidence="6">
    <location>
        <begin position="139"/>
        <end position="158"/>
    </location>
</feature>
<comment type="subcellular location">
    <subcellularLocation>
        <location evidence="1">Cell membrane</location>
        <topology evidence="1">Multi-pass membrane protein</topology>
    </subcellularLocation>
</comment>
<dbReference type="PROSITE" id="PS50850">
    <property type="entry name" value="MFS"/>
    <property type="match status" value="1"/>
</dbReference>
<keyword evidence="2" id="KW-0813">Transport</keyword>
<protein>
    <submittedName>
        <fullName evidence="8">Cyanate permease</fullName>
    </submittedName>
</protein>
<dbReference type="EMBL" id="JBEPMK010000004">
    <property type="protein sequence ID" value="MET3644751.1"/>
    <property type="molecule type" value="Genomic_DNA"/>
</dbReference>
<accession>A0ABV2JLG6</accession>
<evidence type="ECO:0000256" key="4">
    <source>
        <dbReference type="ARBA" id="ARBA00022989"/>
    </source>
</evidence>
<dbReference type="InterPro" id="IPR011701">
    <property type="entry name" value="MFS"/>
</dbReference>
<sequence length="200" mass="21762">MRIPFTTIPIILPQVAAAFGVSISSLGLVTSLPLVMFAVCSSFAPQLARKMGVERLFVLVLFIMAIGSAIRLVNLPLFYMGAMVLGASIAVLNVLLPSLIVAHFPEKIGLMTTVYTTTMGLVSALASMIAVPITELTSWRGFIWELTTVIVIVFLVWLPNFGKYPPISTAVKQENRLLSGAISGPGLFWCLADYSRFYFI</sequence>
<feature type="transmembrane region" description="Helical" evidence="6">
    <location>
        <begin position="79"/>
        <end position="102"/>
    </location>
</feature>
<dbReference type="Pfam" id="PF07690">
    <property type="entry name" value="MFS_1"/>
    <property type="match status" value="1"/>
</dbReference>
<feature type="transmembrane region" description="Helical" evidence="6">
    <location>
        <begin position="114"/>
        <end position="133"/>
    </location>
</feature>
<keyword evidence="5 6" id="KW-0472">Membrane</keyword>
<dbReference type="PANTHER" id="PTHR23523">
    <property type="match status" value="1"/>
</dbReference>
<evidence type="ECO:0000256" key="1">
    <source>
        <dbReference type="ARBA" id="ARBA00004651"/>
    </source>
</evidence>
<evidence type="ECO:0000256" key="2">
    <source>
        <dbReference type="ARBA" id="ARBA00022448"/>
    </source>
</evidence>
<dbReference type="SUPFAM" id="SSF103473">
    <property type="entry name" value="MFS general substrate transporter"/>
    <property type="match status" value="1"/>
</dbReference>
<name>A0ABV2JLG6_9STRE</name>
<dbReference type="InterPro" id="IPR052524">
    <property type="entry name" value="MFS_Cyanate_Porter"/>
</dbReference>
<dbReference type="InterPro" id="IPR020846">
    <property type="entry name" value="MFS_dom"/>
</dbReference>
<dbReference type="Gene3D" id="1.20.1250.20">
    <property type="entry name" value="MFS general substrate transporter like domains"/>
    <property type="match status" value="1"/>
</dbReference>
<organism evidence="8 9">
    <name type="scientific">Streptococcus gallinaceus</name>
    <dbReference type="NCBI Taxonomy" id="165758"/>
    <lineage>
        <taxon>Bacteria</taxon>
        <taxon>Bacillati</taxon>
        <taxon>Bacillota</taxon>
        <taxon>Bacilli</taxon>
        <taxon>Lactobacillales</taxon>
        <taxon>Streptococcaceae</taxon>
        <taxon>Streptococcus</taxon>
    </lineage>
</organism>
<dbReference type="Proteomes" id="UP001549055">
    <property type="component" value="Unassembled WGS sequence"/>
</dbReference>
<dbReference type="PANTHER" id="PTHR23523:SF2">
    <property type="entry name" value="2-NITROIMIDAZOLE TRANSPORTER"/>
    <property type="match status" value="1"/>
</dbReference>
<keyword evidence="4 6" id="KW-1133">Transmembrane helix</keyword>
<reference evidence="8 9" key="1">
    <citation type="submission" date="2024-06" db="EMBL/GenBank/DDBJ databases">
        <title>Genomic Encyclopedia of Type Strains, Phase IV (KMG-IV): sequencing the most valuable type-strain genomes for metagenomic binning, comparative biology and taxonomic classification.</title>
        <authorList>
            <person name="Goeker M."/>
        </authorList>
    </citation>
    <scope>NUCLEOTIDE SEQUENCE [LARGE SCALE GENOMIC DNA]</scope>
    <source>
        <strain evidence="8 9">DSM 15349</strain>
    </source>
</reference>
<comment type="caution">
    <text evidence="8">The sequence shown here is derived from an EMBL/GenBank/DDBJ whole genome shotgun (WGS) entry which is preliminary data.</text>
</comment>
<evidence type="ECO:0000313" key="8">
    <source>
        <dbReference type="EMBL" id="MET3644751.1"/>
    </source>
</evidence>
<keyword evidence="9" id="KW-1185">Reference proteome</keyword>
<evidence type="ECO:0000313" key="9">
    <source>
        <dbReference type="Proteomes" id="UP001549055"/>
    </source>
</evidence>
<evidence type="ECO:0000256" key="3">
    <source>
        <dbReference type="ARBA" id="ARBA00022692"/>
    </source>
</evidence>
<gene>
    <name evidence="8" type="ORF">ABID27_001378</name>
</gene>
<feature type="transmembrane region" description="Helical" evidence="6">
    <location>
        <begin position="56"/>
        <end position="73"/>
    </location>
</feature>
<proteinExistence type="predicted"/>
<evidence type="ECO:0000256" key="5">
    <source>
        <dbReference type="ARBA" id="ARBA00023136"/>
    </source>
</evidence>
<evidence type="ECO:0000256" key="6">
    <source>
        <dbReference type="SAM" id="Phobius"/>
    </source>
</evidence>
<dbReference type="InterPro" id="IPR036259">
    <property type="entry name" value="MFS_trans_sf"/>
</dbReference>
<feature type="domain" description="Major facilitator superfamily (MFS) profile" evidence="7">
    <location>
        <begin position="1"/>
        <end position="200"/>
    </location>
</feature>
<keyword evidence="3 6" id="KW-0812">Transmembrane</keyword>